<dbReference type="Pfam" id="PF00589">
    <property type="entry name" value="Phage_integrase"/>
    <property type="match status" value="1"/>
</dbReference>
<proteinExistence type="inferred from homology"/>
<comment type="caution">
    <text evidence="8">The sequence shown here is derived from an EMBL/GenBank/DDBJ whole genome shotgun (WGS) entry which is preliminary data.</text>
</comment>
<evidence type="ECO:0000259" key="6">
    <source>
        <dbReference type="PROSITE" id="PS51898"/>
    </source>
</evidence>
<evidence type="ECO:0000256" key="1">
    <source>
        <dbReference type="ARBA" id="ARBA00008857"/>
    </source>
</evidence>
<dbReference type="InterPro" id="IPR050090">
    <property type="entry name" value="Tyrosine_recombinase_XerCD"/>
</dbReference>
<name>A0ABR8BLA0_9NOSO</name>
<feature type="domain" description="Tyr recombinase" evidence="6">
    <location>
        <begin position="117"/>
        <end position="301"/>
    </location>
</feature>
<dbReference type="InterPro" id="IPR013762">
    <property type="entry name" value="Integrase-like_cat_sf"/>
</dbReference>
<dbReference type="Gene3D" id="1.10.443.10">
    <property type="entry name" value="Intergrase catalytic core"/>
    <property type="match status" value="1"/>
</dbReference>
<keyword evidence="3 5" id="KW-0238">DNA-binding</keyword>
<comment type="similarity">
    <text evidence="1">Belongs to the 'phage' integrase family.</text>
</comment>
<dbReference type="EMBL" id="JACJQL010000062">
    <property type="protein sequence ID" value="MBD2254691.1"/>
    <property type="molecule type" value="Genomic_DNA"/>
</dbReference>
<feature type="domain" description="Core-binding (CB)" evidence="7">
    <location>
        <begin position="22"/>
        <end position="96"/>
    </location>
</feature>
<dbReference type="PANTHER" id="PTHR30349:SF64">
    <property type="entry name" value="PROPHAGE INTEGRASE INTD-RELATED"/>
    <property type="match status" value="1"/>
</dbReference>
<sequence>MPRVALVQTNQRKQLAQLSPVDAQQRLVEMWLHGKSLNTVSAYRSYITRFFGFLGQPLQSVTVEDLYAFSESLTELAPNTQTVYLACIKSLLSFAQKVGYMQFNVGAALKLTKSADRLSERLLIQRDIQKMVWATEQAQYRYSSEKQRDLLIIKLLYTSGLRVSELTGLQWCNLVARGNQGQLTVIGKGDKSRSVILPKELWAELMEFRGNAADDAPVFKSRKGGGHLDRSQINRIVEAAASRAGINKKVSPHWLRHAHATHALEAGADIGLVQQTLGHANVATTSRYLHHRPDNSSSLYIPTL</sequence>
<evidence type="ECO:0000313" key="8">
    <source>
        <dbReference type="EMBL" id="MBD2254691.1"/>
    </source>
</evidence>
<dbReference type="PANTHER" id="PTHR30349">
    <property type="entry name" value="PHAGE INTEGRASE-RELATED"/>
    <property type="match status" value="1"/>
</dbReference>
<accession>A0ABR8BLA0</accession>
<dbReference type="InterPro" id="IPR002104">
    <property type="entry name" value="Integrase_catalytic"/>
</dbReference>
<keyword evidence="4" id="KW-0233">DNA recombination</keyword>
<reference evidence="8 9" key="1">
    <citation type="journal article" date="2020" name="ISME J.">
        <title>Comparative genomics reveals insights into cyanobacterial evolution and habitat adaptation.</title>
        <authorList>
            <person name="Chen M.Y."/>
            <person name="Teng W.K."/>
            <person name="Zhao L."/>
            <person name="Hu C.X."/>
            <person name="Zhou Y.K."/>
            <person name="Han B.P."/>
            <person name="Song L.R."/>
            <person name="Shu W.S."/>
        </authorList>
    </citation>
    <scope>NUCLEOTIDE SEQUENCE [LARGE SCALE GENOMIC DNA]</scope>
    <source>
        <strain evidence="8 9">FACHB-3921</strain>
    </source>
</reference>
<gene>
    <name evidence="8" type="ORF">H6G14_25995</name>
</gene>
<protein>
    <submittedName>
        <fullName evidence="8">Tyrosine-type recombinase/integrase</fullName>
    </submittedName>
</protein>
<organism evidence="8 9">
    <name type="scientific">Nostoc parmelioides FACHB-3921</name>
    <dbReference type="NCBI Taxonomy" id="2692909"/>
    <lineage>
        <taxon>Bacteria</taxon>
        <taxon>Bacillati</taxon>
        <taxon>Cyanobacteriota</taxon>
        <taxon>Cyanophyceae</taxon>
        <taxon>Nostocales</taxon>
        <taxon>Nostocaceae</taxon>
        <taxon>Nostoc</taxon>
    </lineage>
</organism>
<dbReference type="SUPFAM" id="SSF56349">
    <property type="entry name" value="DNA breaking-rejoining enzymes"/>
    <property type="match status" value="1"/>
</dbReference>
<dbReference type="InterPro" id="IPR044068">
    <property type="entry name" value="CB"/>
</dbReference>
<dbReference type="PROSITE" id="PS51898">
    <property type="entry name" value="TYR_RECOMBINASE"/>
    <property type="match status" value="1"/>
</dbReference>
<dbReference type="InterPro" id="IPR004107">
    <property type="entry name" value="Integrase_SAM-like_N"/>
</dbReference>
<dbReference type="PROSITE" id="PS51900">
    <property type="entry name" value="CB"/>
    <property type="match status" value="1"/>
</dbReference>
<evidence type="ECO:0000256" key="5">
    <source>
        <dbReference type="PROSITE-ProRule" id="PRU01248"/>
    </source>
</evidence>
<evidence type="ECO:0000256" key="2">
    <source>
        <dbReference type="ARBA" id="ARBA00022908"/>
    </source>
</evidence>
<keyword evidence="9" id="KW-1185">Reference proteome</keyword>
<dbReference type="RefSeq" id="WP_190571028.1">
    <property type="nucleotide sequence ID" value="NZ_JACJQL010000062.1"/>
</dbReference>
<dbReference type="Gene3D" id="1.10.150.130">
    <property type="match status" value="1"/>
</dbReference>
<dbReference type="Proteomes" id="UP000621307">
    <property type="component" value="Unassembled WGS sequence"/>
</dbReference>
<dbReference type="InterPro" id="IPR011010">
    <property type="entry name" value="DNA_brk_join_enz"/>
</dbReference>
<evidence type="ECO:0000256" key="3">
    <source>
        <dbReference type="ARBA" id="ARBA00023125"/>
    </source>
</evidence>
<dbReference type="InterPro" id="IPR010998">
    <property type="entry name" value="Integrase_recombinase_N"/>
</dbReference>
<evidence type="ECO:0000256" key="4">
    <source>
        <dbReference type="ARBA" id="ARBA00023172"/>
    </source>
</evidence>
<dbReference type="Pfam" id="PF02899">
    <property type="entry name" value="Phage_int_SAM_1"/>
    <property type="match status" value="1"/>
</dbReference>
<keyword evidence="2" id="KW-0229">DNA integration</keyword>
<evidence type="ECO:0000313" key="9">
    <source>
        <dbReference type="Proteomes" id="UP000621307"/>
    </source>
</evidence>
<evidence type="ECO:0000259" key="7">
    <source>
        <dbReference type="PROSITE" id="PS51900"/>
    </source>
</evidence>